<evidence type="ECO:0000256" key="3">
    <source>
        <dbReference type="ARBA" id="ARBA00022588"/>
    </source>
</evidence>
<comment type="subcellular location">
    <subcellularLocation>
        <location evidence="1">Endoplasmic reticulum membrane</location>
        <topology evidence="1">Single-pass membrane protein</topology>
    </subcellularLocation>
</comment>
<dbReference type="AlphaFoldDB" id="A0A0P4W7M9"/>
<keyword evidence="7 12" id="KW-1133">Transmembrane helix</keyword>
<comment type="similarity">
    <text evidence="2">Belongs to the CYBC1 family.</text>
</comment>
<sequence>MNTTRPASHLLHLSVAPGIKSWSILVGIISIGLGAAYYSPDEHILLKAAYLIGCLILGLTFLDDWEDCVFDKAQGKVTLTRYNWCQRLFGSWFTGNSLELDMSSVMAVRVLPTQTRLSKTHQVVLMLRAGGTVAVAETCEGSRNDQETLASNIQSFLQLDRVETVRSRYEESSESEDDESFMMYQMPVEVECLKGSGNLDFEDIKVEDENAADHQEGSDSDTSEVLLDL</sequence>
<evidence type="ECO:0000256" key="11">
    <source>
        <dbReference type="SAM" id="MobiDB-lite"/>
    </source>
</evidence>
<dbReference type="GO" id="GO:0045087">
    <property type="term" value="P:innate immune response"/>
    <property type="evidence" value="ECO:0007669"/>
    <property type="project" value="UniProtKB-KW"/>
</dbReference>
<feature type="transmembrane region" description="Helical" evidence="12">
    <location>
        <begin position="44"/>
        <end position="62"/>
    </location>
</feature>
<dbReference type="InterPro" id="IPR027846">
    <property type="entry name" value="Cybc1"/>
</dbReference>
<dbReference type="PANTHER" id="PTHR31837:SF3">
    <property type="entry name" value="CYTOCHROME B-245 CHAPERONE 1"/>
    <property type="match status" value="1"/>
</dbReference>
<keyword evidence="5" id="KW-0256">Endoplasmic reticulum</keyword>
<feature type="compositionally biased region" description="Basic and acidic residues" evidence="11">
    <location>
        <begin position="206"/>
        <end position="217"/>
    </location>
</feature>
<evidence type="ECO:0000256" key="9">
    <source>
        <dbReference type="ARBA" id="ARBA00023186"/>
    </source>
</evidence>
<evidence type="ECO:0000256" key="2">
    <source>
        <dbReference type="ARBA" id="ARBA00009907"/>
    </source>
</evidence>
<keyword evidence="4 12" id="KW-0812">Transmembrane</keyword>
<keyword evidence="9" id="KW-0143">Chaperone</keyword>
<protein>
    <recommendedName>
        <fullName evidence="10">Essential for reactive oxygen species protein</fullName>
    </recommendedName>
</protein>
<evidence type="ECO:0000256" key="12">
    <source>
        <dbReference type="SAM" id="Phobius"/>
    </source>
</evidence>
<accession>A0A0P4W7M9</accession>
<feature type="transmembrane region" description="Helical" evidence="12">
    <location>
        <begin position="21"/>
        <end position="38"/>
    </location>
</feature>
<name>A0A0P4W7M9_SCYOL</name>
<evidence type="ECO:0000256" key="6">
    <source>
        <dbReference type="ARBA" id="ARBA00022859"/>
    </source>
</evidence>
<evidence type="ECO:0000256" key="7">
    <source>
        <dbReference type="ARBA" id="ARBA00022989"/>
    </source>
</evidence>
<feature type="region of interest" description="Disordered" evidence="11">
    <location>
        <begin position="206"/>
        <end position="229"/>
    </location>
</feature>
<evidence type="ECO:0000256" key="1">
    <source>
        <dbReference type="ARBA" id="ARBA00004389"/>
    </source>
</evidence>
<evidence type="ECO:0000256" key="10">
    <source>
        <dbReference type="ARBA" id="ARBA00030424"/>
    </source>
</evidence>
<dbReference type="GO" id="GO:0005789">
    <property type="term" value="C:endoplasmic reticulum membrane"/>
    <property type="evidence" value="ECO:0007669"/>
    <property type="project" value="UniProtKB-SubCell"/>
</dbReference>
<dbReference type="Pfam" id="PF15169">
    <property type="entry name" value="Cybc1_Eros"/>
    <property type="match status" value="1"/>
</dbReference>
<evidence type="ECO:0000313" key="13">
    <source>
        <dbReference type="EMBL" id="JAI64647.1"/>
    </source>
</evidence>
<organism evidence="13">
    <name type="scientific">Scylla olivacea</name>
    <name type="common">Orange mud crab</name>
    <name type="synonym">Cancer olivacea</name>
    <dbReference type="NCBI Taxonomy" id="85551"/>
    <lineage>
        <taxon>Eukaryota</taxon>
        <taxon>Metazoa</taxon>
        <taxon>Ecdysozoa</taxon>
        <taxon>Arthropoda</taxon>
        <taxon>Crustacea</taxon>
        <taxon>Multicrustacea</taxon>
        <taxon>Malacostraca</taxon>
        <taxon>Eumalacostraca</taxon>
        <taxon>Eucarida</taxon>
        <taxon>Decapoda</taxon>
        <taxon>Pleocyemata</taxon>
        <taxon>Brachyura</taxon>
        <taxon>Eubrachyura</taxon>
        <taxon>Portunoidea</taxon>
        <taxon>Portunidae</taxon>
        <taxon>Portuninae</taxon>
        <taxon>Scylla</taxon>
    </lineage>
</organism>
<proteinExistence type="inferred from homology"/>
<dbReference type="EMBL" id="GDRN01065741">
    <property type="protein sequence ID" value="JAI64647.1"/>
    <property type="molecule type" value="Transcribed_RNA"/>
</dbReference>
<keyword evidence="6" id="KW-0391">Immunity</keyword>
<keyword evidence="8 12" id="KW-0472">Membrane</keyword>
<evidence type="ECO:0000256" key="4">
    <source>
        <dbReference type="ARBA" id="ARBA00022692"/>
    </source>
</evidence>
<evidence type="ECO:0000256" key="5">
    <source>
        <dbReference type="ARBA" id="ARBA00022824"/>
    </source>
</evidence>
<dbReference type="PANTHER" id="PTHR31837">
    <property type="entry name" value="CYTOCHROME B-245 CHAPERONE 1"/>
    <property type="match status" value="1"/>
</dbReference>
<evidence type="ECO:0000256" key="8">
    <source>
        <dbReference type="ARBA" id="ARBA00023136"/>
    </source>
</evidence>
<reference evidence="13" key="1">
    <citation type="submission" date="2015-09" db="EMBL/GenBank/DDBJ databases">
        <title>Scylla olivacea transcriptome.</title>
        <authorList>
            <person name="Ikhwanuddin M."/>
        </authorList>
    </citation>
    <scope>NUCLEOTIDE SEQUENCE</scope>
</reference>
<keyword evidence="3" id="KW-0399">Innate immunity</keyword>